<protein>
    <recommendedName>
        <fullName evidence="3">Phenylalanyl-tRNA synthetase subunit beta</fullName>
    </recommendedName>
</protein>
<accession>A0A7X2IWP6</accession>
<evidence type="ECO:0000313" key="2">
    <source>
        <dbReference type="Proteomes" id="UP000448867"/>
    </source>
</evidence>
<evidence type="ECO:0008006" key="3">
    <source>
        <dbReference type="Google" id="ProtNLM"/>
    </source>
</evidence>
<dbReference type="EMBL" id="WKKI01000003">
    <property type="protein sequence ID" value="MRX71069.1"/>
    <property type="molecule type" value="Genomic_DNA"/>
</dbReference>
<organism evidence="1 2">
    <name type="scientific">Metabacillus lacus</name>
    <dbReference type="NCBI Taxonomy" id="1983721"/>
    <lineage>
        <taxon>Bacteria</taxon>
        <taxon>Bacillati</taxon>
        <taxon>Bacillota</taxon>
        <taxon>Bacilli</taxon>
        <taxon>Bacillales</taxon>
        <taxon>Bacillaceae</taxon>
        <taxon>Metabacillus</taxon>
    </lineage>
</organism>
<dbReference type="RefSeq" id="WP_154306208.1">
    <property type="nucleotide sequence ID" value="NZ_WKKI01000003.1"/>
</dbReference>
<sequence length="136" mass="14988">MKIIKFLTVLTLILAIGGYALYMFGTNLAAEKMTEAVPMETGQTGAIKDYIENDPQLSAYLAEAKNADRSQLPFSSKEEATGLLIRKLGPAKLMDIQNRAQQGTLSQQEIVSTLENNLTEDELLALKVVAYKELYS</sequence>
<gene>
    <name evidence="1" type="ORF">GJU40_02655</name>
</gene>
<dbReference type="Proteomes" id="UP000448867">
    <property type="component" value="Unassembled WGS sequence"/>
</dbReference>
<comment type="caution">
    <text evidence="1">The sequence shown here is derived from an EMBL/GenBank/DDBJ whole genome shotgun (WGS) entry which is preliminary data.</text>
</comment>
<evidence type="ECO:0000313" key="1">
    <source>
        <dbReference type="EMBL" id="MRX71069.1"/>
    </source>
</evidence>
<keyword evidence="2" id="KW-1185">Reference proteome</keyword>
<dbReference type="AlphaFoldDB" id="A0A7X2IWP6"/>
<dbReference type="OrthoDB" id="2427603at2"/>
<reference evidence="1 2" key="1">
    <citation type="submission" date="2019-11" db="EMBL/GenBank/DDBJ databases">
        <title>Bacillus lacus genome.</title>
        <authorList>
            <person name="Allen C.J."/>
            <person name="Newman J.D."/>
        </authorList>
    </citation>
    <scope>NUCLEOTIDE SEQUENCE [LARGE SCALE GENOMIC DNA]</scope>
    <source>
        <strain evidence="1 2">KCTC 33946</strain>
    </source>
</reference>
<proteinExistence type="predicted"/>
<name>A0A7X2IWP6_9BACI</name>